<dbReference type="SMART" id="SM00248">
    <property type="entry name" value="ANK"/>
    <property type="match status" value="2"/>
</dbReference>
<organism evidence="14 15">
    <name type="scientific">Micractinium conductrix</name>
    <dbReference type="NCBI Taxonomy" id="554055"/>
    <lineage>
        <taxon>Eukaryota</taxon>
        <taxon>Viridiplantae</taxon>
        <taxon>Chlorophyta</taxon>
        <taxon>core chlorophytes</taxon>
        <taxon>Trebouxiophyceae</taxon>
        <taxon>Chlorellales</taxon>
        <taxon>Chlorellaceae</taxon>
        <taxon>Chlorella clade</taxon>
        <taxon>Micractinium</taxon>
    </lineage>
</organism>
<feature type="domain" description="MYND-type" evidence="12">
    <location>
        <begin position="753"/>
        <end position="790"/>
    </location>
</feature>
<dbReference type="SUPFAM" id="SSF48452">
    <property type="entry name" value="TPR-like"/>
    <property type="match status" value="1"/>
</dbReference>
<dbReference type="PANTHER" id="PTHR22904">
    <property type="entry name" value="TPR REPEAT CONTAINING PROTEIN"/>
    <property type="match status" value="1"/>
</dbReference>
<keyword evidence="2" id="KW-0479">Metal-binding</keyword>
<dbReference type="SUPFAM" id="SSF48403">
    <property type="entry name" value="Ankyrin repeat"/>
    <property type="match status" value="1"/>
</dbReference>
<dbReference type="InterPro" id="IPR036770">
    <property type="entry name" value="Ankyrin_rpt-contain_sf"/>
</dbReference>
<dbReference type="InterPro" id="IPR002893">
    <property type="entry name" value="Znf_MYND"/>
</dbReference>
<dbReference type="Proteomes" id="UP000239649">
    <property type="component" value="Unassembled WGS sequence"/>
</dbReference>
<feature type="transmembrane region" description="Helical" evidence="11">
    <location>
        <begin position="129"/>
        <end position="151"/>
    </location>
</feature>
<dbReference type="Pfam" id="PF01753">
    <property type="entry name" value="zf-MYND"/>
    <property type="match status" value="1"/>
</dbReference>
<gene>
    <name evidence="14" type="ORF">C2E20_3601</name>
</gene>
<sequence>MLELSVYNWDACGFKTYLVDVNSCGPAVVDALLKIKAEQDPTLAVGVGCRIGRCGACACTIDGQNRLACQTRLPRGGTSQPLRVKQNGSLTRRVDVVVGLLTSAGQLMAWRRGAASAAGLSTARHVDQLALVAMNAAFLLQALCLPYAWWLRFRVPIITALRIATILVLTQRTATGGIAPLLLYRAATPGWRGAAADWLRVVAGIRVLRHALIGALLPQPLLAVLAQQATMMLLNSRPADYCATPLLSDPLTRQRVARAVEVVDAVPALLATHMAGVAGVVTDGSRVCVAFLVWHQVMLGVMVPLFFQAFTRRTYLLPPPPPPPPHAALPALRPAGWRRALAAWQRAWRGADAALTELCTGVGFETARSAVAAPSPDRGPCGLHPKMAPAAEVEQLKAQGNTHYAAGDNAAALACYCRAIEAAGSGGGGKGEGEGGGDVPSILHILYSNASAAAVSLERTEEALAHARRCVDLAVDWPKGYARLAAAAAAAAAHRPGEAEAALRCGLKRCLAASDGRAALQHELDRLLEEDGDQRPLRGYLPGTPAQNMRDFQAEQGLKMHGPDALSALACDALRYAFLGEADKFKDAFKPMQHMSLRSWPVKLPICSLIVSGAQRVQHVTDRPTSGGHAAILRRVCELGARPDARDIAGYTALAHATGHHPELELARILVEFGADPSMPTRFGSVPLHSAVMAGEVEAVELLLEAGADPNARDLDGVSVEQVARHNPTLLALVHKAQGKHQENANLERGAACFNCGKAGATRRCTGCLAALYCSRNCQRAHWKEHKGRCGKPSSDAAAGGAGGAEGSGAGGCFGSGGGTLRVKPSQAAPYTSTIPTRGIVGAASQAMGVASRSTCIKPGPILGPDEQAAAATRPNENTFTVKVQVPLGAAPGMPMLIYNKARTFQCHVQESSGDDAARLAQLVRTKGMLGQKAYLSAYSDTATGELVLSEAVLPTQPW</sequence>
<evidence type="ECO:0000256" key="9">
    <source>
        <dbReference type="PROSITE-ProRule" id="PRU00023"/>
    </source>
</evidence>
<dbReference type="AlphaFoldDB" id="A0A2P6VFU6"/>
<evidence type="ECO:0000256" key="6">
    <source>
        <dbReference type="ARBA" id="ARBA00022833"/>
    </source>
</evidence>
<feature type="repeat" description="ANK" evidence="9">
    <location>
        <begin position="683"/>
        <end position="715"/>
    </location>
</feature>
<dbReference type="PROSITE" id="PS00197">
    <property type="entry name" value="2FE2S_FER_1"/>
    <property type="match status" value="1"/>
</dbReference>
<evidence type="ECO:0000259" key="12">
    <source>
        <dbReference type="PROSITE" id="PS50865"/>
    </source>
</evidence>
<dbReference type="OrthoDB" id="2423701at2759"/>
<evidence type="ECO:0000256" key="11">
    <source>
        <dbReference type="SAM" id="Phobius"/>
    </source>
</evidence>
<dbReference type="InterPro" id="IPR001041">
    <property type="entry name" value="2Fe-2S_ferredoxin-type"/>
</dbReference>
<dbReference type="SUPFAM" id="SSF144232">
    <property type="entry name" value="HIT/MYND zinc finger-like"/>
    <property type="match status" value="1"/>
</dbReference>
<dbReference type="PROSITE" id="PS50297">
    <property type="entry name" value="ANK_REP_REGION"/>
    <property type="match status" value="1"/>
</dbReference>
<keyword evidence="15" id="KW-1185">Reference proteome</keyword>
<dbReference type="InterPro" id="IPR012675">
    <property type="entry name" value="Beta-grasp_dom_sf"/>
</dbReference>
<dbReference type="GO" id="GO:0008270">
    <property type="term" value="F:zinc ion binding"/>
    <property type="evidence" value="ECO:0007669"/>
    <property type="project" value="UniProtKB-KW"/>
</dbReference>
<dbReference type="PROSITE" id="PS51085">
    <property type="entry name" value="2FE2S_FER_2"/>
    <property type="match status" value="1"/>
</dbReference>
<dbReference type="GO" id="GO:0051879">
    <property type="term" value="F:Hsp90 protein binding"/>
    <property type="evidence" value="ECO:0007669"/>
    <property type="project" value="TreeGrafter"/>
</dbReference>
<keyword evidence="11" id="KW-0812">Transmembrane</keyword>
<keyword evidence="11" id="KW-0472">Membrane</keyword>
<keyword evidence="3" id="KW-0677">Repeat</keyword>
<keyword evidence="4 10" id="KW-0863">Zinc-finger</keyword>
<accession>A0A2P6VFU6</accession>
<dbReference type="InterPro" id="IPR006058">
    <property type="entry name" value="2Fe2S_fd_BS"/>
</dbReference>
<comment type="caution">
    <text evidence="14">The sequence shown here is derived from an EMBL/GenBank/DDBJ whole genome shotgun (WGS) entry which is preliminary data.</text>
</comment>
<protein>
    <submittedName>
        <fullName evidence="14">Ankyrin</fullName>
    </submittedName>
</protein>
<keyword evidence="5" id="KW-0802">TPR repeat</keyword>
<dbReference type="Gene3D" id="1.25.40.20">
    <property type="entry name" value="Ankyrin repeat-containing domain"/>
    <property type="match status" value="1"/>
</dbReference>
<dbReference type="PROSITE" id="PS50088">
    <property type="entry name" value="ANK_REPEAT"/>
    <property type="match status" value="1"/>
</dbReference>
<dbReference type="Pfam" id="PF12796">
    <property type="entry name" value="Ank_2"/>
    <property type="match status" value="1"/>
</dbReference>
<evidence type="ECO:0000259" key="13">
    <source>
        <dbReference type="PROSITE" id="PS51085"/>
    </source>
</evidence>
<keyword evidence="9" id="KW-0040">ANK repeat</keyword>
<dbReference type="InterPro" id="IPR011990">
    <property type="entry name" value="TPR-like_helical_dom_sf"/>
</dbReference>
<evidence type="ECO:0000313" key="15">
    <source>
        <dbReference type="Proteomes" id="UP000239649"/>
    </source>
</evidence>
<name>A0A2P6VFU6_9CHLO</name>
<dbReference type="Gene3D" id="3.10.20.30">
    <property type="match status" value="1"/>
</dbReference>
<dbReference type="GO" id="GO:0051537">
    <property type="term" value="F:2 iron, 2 sulfur cluster binding"/>
    <property type="evidence" value="ECO:0007669"/>
    <property type="project" value="UniProtKB-KW"/>
</dbReference>
<evidence type="ECO:0000256" key="3">
    <source>
        <dbReference type="ARBA" id="ARBA00022737"/>
    </source>
</evidence>
<dbReference type="Pfam" id="PF13085">
    <property type="entry name" value="Fer2_3"/>
    <property type="match status" value="1"/>
</dbReference>
<dbReference type="InterPro" id="IPR036010">
    <property type="entry name" value="2Fe-2S_ferredoxin-like_sf"/>
</dbReference>
<comment type="cofactor">
    <cofactor evidence="8">
        <name>[2Fe-2S] cluster</name>
        <dbReference type="ChEBI" id="CHEBI:190135"/>
    </cofactor>
</comment>
<dbReference type="Gene3D" id="1.25.40.10">
    <property type="entry name" value="Tetratricopeptide repeat domain"/>
    <property type="match status" value="1"/>
</dbReference>
<evidence type="ECO:0000256" key="2">
    <source>
        <dbReference type="ARBA" id="ARBA00022723"/>
    </source>
</evidence>
<dbReference type="GO" id="GO:0009055">
    <property type="term" value="F:electron transfer activity"/>
    <property type="evidence" value="ECO:0007669"/>
    <property type="project" value="InterPro"/>
</dbReference>
<evidence type="ECO:0000256" key="7">
    <source>
        <dbReference type="ARBA" id="ARBA00023014"/>
    </source>
</evidence>
<dbReference type="PROSITE" id="PS01360">
    <property type="entry name" value="ZF_MYND_1"/>
    <property type="match status" value="1"/>
</dbReference>
<keyword evidence="1" id="KW-0408">Iron</keyword>
<dbReference type="InterPro" id="IPR025192">
    <property type="entry name" value="Succ_DH/fum_Rdtase_N"/>
</dbReference>
<dbReference type="EMBL" id="LHPF02000008">
    <property type="protein sequence ID" value="PSC72948.1"/>
    <property type="molecule type" value="Genomic_DNA"/>
</dbReference>
<evidence type="ECO:0000256" key="1">
    <source>
        <dbReference type="ARBA" id="ARBA00022714"/>
    </source>
</evidence>
<evidence type="ECO:0000256" key="8">
    <source>
        <dbReference type="ARBA" id="ARBA00034078"/>
    </source>
</evidence>
<dbReference type="Gene3D" id="6.10.140.2220">
    <property type="match status" value="1"/>
</dbReference>
<feature type="domain" description="2Fe-2S ferredoxin-type" evidence="13">
    <location>
        <begin position="2"/>
        <end position="90"/>
    </location>
</feature>
<dbReference type="STRING" id="554055.A0A2P6VFU6"/>
<keyword evidence="6" id="KW-0862">Zinc</keyword>
<keyword evidence="11" id="KW-1133">Transmembrane helix</keyword>
<evidence type="ECO:0000256" key="10">
    <source>
        <dbReference type="PROSITE-ProRule" id="PRU00134"/>
    </source>
</evidence>
<dbReference type="PROSITE" id="PS50865">
    <property type="entry name" value="ZF_MYND_2"/>
    <property type="match status" value="1"/>
</dbReference>
<evidence type="ECO:0000256" key="5">
    <source>
        <dbReference type="ARBA" id="ARBA00022803"/>
    </source>
</evidence>
<keyword evidence="1" id="KW-0001">2Fe-2S</keyword>
<evidence type="ECO:0000256" key="4">
    <source>
        <dbReference type="ARBA" id="ARBA00022771"/>
    </source>
</evidence>
<evidence type="ECO:0000313" key="14">
    <source>
        <dbReference type="EMBL" id="PSC72948.1"/>
    </source>
</evidence>
<reference evidence="14 15" key="1">
    <citation type="journal article" date="2018" name="Plant J.">
        <title>Genome sequences of Chlorella sorokiniana UTEX 1602 and Micractinium conductrix SAG 241.80: implications to maltose excretion by a green alga.</title>
        <authorList>
            <person name="Arriola M.B."/>
            <person name="Velmurugan N."/>
            <person name="Zhang Y."/>
            <person name="Plunkett M.H."/>
            <person name="Hondzo H."/>
            <person name="Barney B.M."/>
        </authorList>
    </citation>
    <scope>NUCLEOTIDE SEQUENCE [LARGE SCALE GENOMIC DNA]</scope>
    <source>
        <strain evidence="14 15">SAG 241.80</strain>
    </source>
</reference>
<proteinExistence type="predicted"/>
<keyword evidence="7" id="KW-0411">Iron-sulfur</keyword>
<dbReference type="InterPro" id="IPR002110">
    <property type="entry name" value="Ankyrin_rpt"/>
</dbReference>
<dbReference type="PANTHER" id="PTHR22904:SF533">
    <property type="entry name" value="HSP70-HSP90 ORGANIZING PROTEIN 3"/>
    <property type="match status" value="1"/>
</dbReference>
<dbReference type="SUPFAM" id="SSF54292">
    <property type="entry name" value="2Fe-2S ferredoxin-like"/>
    <property type="match status" value="1"/>
</dbReference>